<gene>
    <name evidence="3" type="ORF">NA56DRAFT_728302</name>
</gene>
<dbReference type="OrthoDB" id="419598at2759"/>
<dbReference type="PANTHER" id="PTHR43355">
    <property type="entry name" value="FLAVIN REDUCTASE (NADPH)"/>
    <property type="match status" value="1"/>
</dbReference>
<name>A0A2J6PUP6_9HELO</name>
<protein>
    <submittedName>
        <fullName evidence="3">NAD(P)-binding protein</fullName>
    </submittedName>
</protein>
<accession>A0A2J6PUP6</accession>
<dbReference type="STRING" id="1745343.A0A2J6PUP6"/>
<proteinExistence type="inferred from homology"/>
<dbReference type="AlphaFoldDB" id="A0A2J6PUP6"/>
<evidence type="ECO:0000313" key="4">
    <source>
        <dbReference type="Proteomes" id="UP000235672"/>
    </source>
</evidence>
<dbReference type="InterPro" id="IPR051606">
    <property type="entry name" value="Polyketide_Oxido-like"/>
</dbReference>
<dbReference type="InterPro" id="IPR016040">
    <property type="entry name" value="NAD(P)-bd_dom"/>
</dbReference>
<dbReference type="Gene3D" id="3.40.50.720">
    <property type="entry name" value="NAD(P)-binding Rossmann-like Domain"/>
    <property type="match status" value="1"/>
</dbReference>
<feature type="domain" description="NAD(P)-binding" evidence="2">
    <location>
        <begin position="7"/>
        <end position="216"/>
    </location>
</feature>
<dbReference type="InterPro" id="IPR036291">
    <property type="entry name" value="NAD(P)-bd_dom_sf"/>
</dbReference>
<dbReference type="SUPFAM" id="SSF51735">
    <property type="entry name" value="NAD(P)-binding Rossmann-fold domains"/>
    <property type="match status" value="1"/>
</dbReference>
<evidence type="ECO:0000313" key="3">
    <source>
        <dbReference type="EMBL" id="PMD17747.1"/>
    </source>
</evidence>
<evidence type="ECO:0000259" key="2">
    <source>
        <dbReference type="Pfam" id="PF13460"/>
    </source>
</evidence>
<keyword evidence="4" id="KW-1185">Reference proteome</keyword>
<evidence type="ECO:0000256" key="1">
    <source>
        <dbReference type="ARBA" id="ARBA00038376"/>
    </source>
</evidence>
<sequence length="233" mass="25098">MHILLLGASGRTGKLILHEALSNSHTVTALVRDPSSLTPTSGLTITTGTPLSYSSIEAAITSTPSQKIPDAIIIALASVRATDSPFSKPTSPPRLLTESHARVLEVMRKFGIGRLITISAFGVGESIRNVFLPVRMVLKYSSMAYAFEDHGEVESLVRRTAGEWKKAGRELEWTLVRPCMLNDGEVAEVRVLGDEGEGAGFMAGISRGSLVRFLVERCLEKGEFVGCTPVICN</sequence>
<dbReference type="Proteomes" id="UP000235672">
    <property type="component" value="Unassembled WGS sequence"/>
</dbReference>
<dbReference type="GO" id="GO:0004074">
    <property type="term" value="F:biliverdin reductase [NAD(P)H] activity"/>
    <property type="evidence" value="ECO:0007669"/>
    <property type="project" value="TreeGrafter"/>
</dbReference>
<organism evidence="3 4">
    <name type="scientific">Hyaloscypha hepaticicola</name>
    <dbReference type="NCBI Taxonomy" id="2082293"/>
    <lineage>
        <taxon>Eukaryota</taxon>
        <taxon>Fungi</taxon>
        <taxon>Dikarya</taxon>
        <taxon>Ascomycota</taxon>
        <taxon>Pezizomycotina</taxon>
        <taxon>Leotiomycetes</taxon>
        <taxon>Helotiales</taxon>
        <taxon>Hyaloscyphaceae</taxon>
        <taxon>Hyaloscypha</taxon>
    </lineage>
</organism>
<dbReference type="Pfam" id="PF13460">
    <property type="entry name" value="NAD_binding_10"/>
    <property type="match status" value="1"/>
</dbReference>
<comment type="similarity">
    <text evidence="1">Belongs to the avfA family.</text>
</comment>
<reference evidence="3 4" key="1">
    <citation type="submission" date="2016-05" db="EMBL/GenBank/DDBJ databases">
        <title>A degradative enzymes factory behind the ericoid mycorrhizal symbiosis.</title>
        <authorList>
            <consortium name="DOE Joint Genome Institute"/>
            <person name="Martino E."/>
            <person name="Morin E."/>
            <person name="Grelet G."/>
            <person name="Kuo A."/>
            <person name="Kohler A."/>
            <person name="Daghino S."/>
            <person name="Barry K."/>
            <person name="Choi C."/>
            <person name="Cichocki N."/>
            <person name="Clum A."/>
            <person name="Copeland A."/>
            <person name="Hainaut M."/>
            <person name="Haridas S."/>
            <person name="Labutti K."/>
            <person name="Lindquist E."/>
            <person name="Lipzen A."/>
            <person name="Khouja H.-R."/>
            <person name="Murat C."/>
            <person name="Ohm R."/>
            <person name="Olson A."/>
            <person name="Spatafora J."/>
            <person name="Veneault-Fourrey C."/>
            <person name="Henrissat B."/>
            <person name="Grigoriev I."/>
            <person name="Martin F."/>
            <person name="Perotto S."/>
        </authorList>
    </citation>
    <scope>NUCLEOTIDE SEQUENCE [LARGE SCALE GENOMIC DNA]</scope>
    <source>
        <strain evidence="3 4">UAMH 7357</strain>
    </source>
</reference>
<dbReference type="PANTHER" id="PTHR43355:SF2">
    <property type="entry name" value="FLAVIN REDUCTASE (NADPH)"/>
    <property type="match status" value="1"/>
</dbReference>
<dbReference type="EMBL" id="KZ613498">
    <property type="protein sequence ID" value="PMD17747.1"/>
    <property type="molecule type" value="Genomic_DNA"/>
</dbReference>
<dbReference type="GO" id="GO:0042602">
    <property type="term" value="F:riboflavin reductase (NADPH) activity"/>
    <property type="evidence" value="ECO:0007669"/>
    <property type="project" value="TreeGrafter"/>
</dbReference>